<gene>
    <name evidence="1" type="ORF">V8G58_05075</name>
</gene>
<proteinExistence type="predicted"/>
<evidence type="ECO:0000313" key="2">
    <source>
        <dbReference type="Proteomes" id="UP001610100"/>
    </source>
</evidence>
<dbReference type="Proteomes" id="UP001610100">
    <property type="component" value="Unassembled WGS sequence"/>
</dbReference>
<dbReference type="EMBL" id="JBAWKB010000001">
    <property type="protein sequence ID" value="MFH6771300.1"/>
    <property type="molecule type" value="Genomic_DNA"/>
</dbReference>
<keyword evidence="2" id="KW-1185">Reference proteome</keyword>
<evidence type="ECO:0000313" key="1">
    <source>
        <dbReference type="EMBL" id="MFH6771300.1"/>
    </source>
</evidence>
<accession>A0ABW7MXM4</accession>
<organism evidence="1 2">
    <name type="scientific">Gaetbulibacter aestuarii</name>
    <dbReference type="NCBI Taxonomy" id="1502358"/>
    <lineage>
        <taxon>Bacteria</taxon>
        <taxon>Pseudomonadati</taxon>
        <taxon>Bacteroidota</taxon>
        <taxon>Flavobacteriia</taxon>
        <taxon>Flavobacteriales</taxon>
        <taxon>Flavobacteriaceae</taxon>
        <taxon>Gaetbulibacter</taxon>
    </lineage>
</organism>
<comment type="caution">
    <text evidence="1">The sequence shown here is derived from an EMBL/GenBank/DDBJ whole genome shotgun (WGS) entry which is preliminary data.</text>
</comment>
<sequence>MVKDKNNSRFSNTNQYKKNNALIIMRIDTPKFKTDKKAKVLGGKYGKMKDRSKSNAKNTLI</sequence>
<reference evidence="1 2" key="1">
    <citation type="submission" date="2024-02" db="EMBL/GenBank/DDBJ databases">
        <title>A Gaetbulibacter species isolated from tidal flats and genomic insights of their niches.</title>
        <authorList>
            <person name="Ye Y."/>
        </authorList>
    </citation>
    <scope>NUCLEOTIDE SEQUENCE [LARGE SCALE GENOMIC DNA]</scope>
    <source>
        <strain evidence="1 2">KYW382</strain>
    </source>
</reference>
<name>A0ABW7MXM4_9FLAO</name>
<protein>
    <submittedName>
        <fullName evidence="1">Uncharacterized protein</fullName>
    </submittedName>
</protein>
<dbReference type="RefSeq" id="WP_344740339.1">
    <property type="nucleotide sequence ID" value="NZ_BAABAY010000001.1"/>
</dbReference>